<dbReference type="Proteomes" id="UP000521872">
    <property type="component" value="Unassembled WGS sequence"/>
</dbReference>
<dbReference type="PROSITE" id="PS50181">
    <property type="entry name" value="FBOX"/>
    <property type="match status" value="1"/>
</dbReference>
<dbReference type="InterPro" id="IPR015943">
    <property type="entry name" value="WD40/YVTN_repeat-like_dom_sf"/>
</dbReference>
<keyword evidence="3" id="KW-1185">Reference proteome</keyword>
<evidence type="ECO:0000313" key="2">
    <source>
        <dbReference type="EMBL" id="KAF4617169.1"/>
    </source>
</evidence>
<accession>A0A8H4QUJ4</accession>
<dbReference type="AlphaFoldDB" id="A0A8H4QUJ4"/>
<proteinExistence type="predicted"/>
<protein>
    <recommendedName>
        <fullName evidence="1">F-box domain-containing protein</fullName>
    </recommendedName>
</protein>
<gene>
    <name evidence="2" type="ORF">D9613_005883</name>
</gene>
<dbReference type="InterPro" id="IPR036322">
    <property type="entry name" value="WD40_repeat_dom_sf"/>
</dbReference>
<sequence>MLTLSSLPVDVVILIFESLGIREFVALSMTCHDMYTIVSEYGWSSYLRYNPRPANSLTKARNQWPPRVRARYDIITDSTWDHGEFIARPLSRIWNGKLQPILASSQTRLIVSAGSNLYSYAFGTDTSFTASPPIISEGALSLLNNPDRPRNITALSFIDDGDLDETLDVGFQDGALERIKLIPSKSEDGSPILSCIRSRIDPMPNGDFVESLSSESNIILALSSNGYARLSSNGSGSPNSEKSIHAPSSIIELNTRSWVSHLCLQASTPYAAFGTASTTPLNVHALTDGGQLSPQPLAILHTQKTAGLTPDNFPSSAVYGLSSGPLNAPWGSSPQIIVSGWFDGQVRCYDLRSSSRVSLASATDSTTQSGPAPLRPVLSLADRWSYEPIYSVSCGGGSAAHIAAGTARHSVVSFWDVRSPKKGWSVHAPGNDPSPVYSIILESSRFFGATQSRPFVYDFGPGVSLDTYPHMPQVRGVDNLKHKKGSNRATYHVLRYDHNSSGLCNEN</sequence>
<name>A0A8H4QUJ4_9AGAR</name>
<feature type="domain" description="F-box" evidence="1">
    <location>
        <begin position="1"/>
        <end position="49"/>
    </location>
</feature>
<dbReference type="CDD" id="cd09917">
    <property type="entry name" value="F-box_SF"/>
    <property type="match status" value="1"/>
</dbReference>
<dbReference type="InterPro" id="IPR036047">
    <property type="entry name" value="F-box-like_dom_sf"/>
</dbReference>
<comment type="caution">
    <text evidence="2">The sequence shown here is derived from an EMBL/GenBank/DDBJ whole genome shotgun (WGS) entry which is preliminary data.</text>
</comment>
<dbReference type="EMBL" id="JAACJL010000030">
    <property type="protein sequence ID" value="KAF4617169.1"/>
    <property type="molecule type" value="Genomic_DNA"/>
</dbReference>
<dbReference type="SUPFAM" id="SSF81383">
    <property type="entry name" value="F-box domain"/>
    <property type="match status" value="1"/>
</dbReference>
<evidence type="ECO:0000259" key="1">
    <source>
        <dbReference type="PROSITE" id="PS50181"/>
    </source>
</evidence>
<organism evidence="2 3">
    <name type="scientific">Agrocybe pediades</name>
    <dbReference type="NCBI Taxonomy" id="84607"/>
    <lineage>
        <taxon>Eukaryota</taxon>
        <taxon>Fungi</taxon>
        <taxon>Dikarya</taxon>
        <taxon>Basidiomycota</taxon>
        <taxon>Agaricomycotina</taxon>
        <taxon>Agaricomycetes</taxon>
        <taxon>Agaricomycetidae</taxon>
        <taxon>Agaricales</taxon>
        <taxon>Agaricineae</taxon>
        <taxon>Strophariaceae</taxon>
        <taxon>Agrocybe</taxon>
    </lineage>
</organism>
<reference evidence="2 3" key="1">
    <citation type="submission" date="2019-12" db="EMBL/GenBank/DDBJ databases">
        <authorList>
            <person name="Floudas D."/>
            <person name="Bentzer J."/>
            <person name="Ahren D."/>
            <person name="Johansson T."/>
            <person name="Persson P."/>
            <person name="Tunlid A."/>
        </authorList>
    </citation>
    <scope>NUCLEOTIDE SEQUENCE [LARGE SCALE GENOMIC DNA]</scope>
    <source>
        <strain evidence="2 3">CBS 102.39</strain>
    </source>
</reference>
<dbReference type="InterPro" id="IPR001810">
    <property type="entry name" value="F-box_dom"/>
</dbReference>
<evidence type="ECO:0000313" key="3">
    <source>
        <dbReference type="Proteomes" id="UP000521872"/>
    </source>
</evidence>
<dbReference type="Pfam" id="PF00646">
    <property type="entry name" value="F-box"/>
    <property type="match status" value="1"/>
</dbReference>
<dbReference type="Gene3D" id="2.130.10.10">
    <property type="entry name" value="YVTN repeat-like/Quinoprotein amine dehydrogenase"/>
    <property type="match status" value="1"/>
</dbReference>
<dbReference type="SUPFAM" id="SSF50978">
    <property type="entry name" value="WD40 repeat-like"/>
    <property type="match status" value="1"/>
</dbReference>